<proteinExistence type="inferred from homology"/>
<evidence type="ECO:0000256" key="6">
    <source>
        <dbReference type="ARBA" id="ARBA00044504"/>
    </source>
</evidence>
<organism evidence="9 10">
    <name type="scientific">Lithospermum erythrorhizon</name>
    <name type="common">Purple gromwell</name>
    <name type="synonym">Lithospermum officinale var. erythrorhizon</name>
    <dbReference type="NCBI Taxonomy" id="34254"/>
    <lineage>
        <taxon>Eukaryota</taxon>
        <taxon>Viridiplantae</taxon>
        <taxon>Streptophyta</taxon>
        <taxon>Embryophyta</taxon>
        <taxon>Tracheophyta</taxon>
        <taxon>Spermatophyta</taxon>
        <taxon>Magnoliopsida</taxon>
        <taxon>eudicotyledons</taxon>
        <taxon>Gunneridae</taxon>
        <taxon>Pentapetalae</taxon>
        <taxon>asterids</taxon>
        <taxon>lamiids</taxon>
        <taxon>Boraginales</taxon>
        <taxon>Boraginaceae</taxon>
        <taxon>Boraginoideae</taxon>
        <taxon>Lithospermeae</taxon>
        <taxon>Lithospermum</taxon>
    </lineage>
</organism>
<feature type="transmembrane region" description="Helical" evidence="7">
    <location>
        <begin position="120"/>
        <end position="138"/>
    </location>
</feature>
<feature type="transmembrane region" description="Helical" evidence="7">
    <location>
        <begin position="345"/>
        <end position="364"/>
    </location>
</feature>
<accession>A0AAV3QW63</accession>
<dbReference type="PANTHER" id="PTHR23504">
    <property type="entry name" value="MAJOR FACILITATOR SUPERFAMILY DOMAIN-CONTAINING PROTEIN 10"/>
    <property type="match status" value="1"/>
</dbReference>
<keyword evidence="4 7" id="KW-1133">Transmembrane helix</keyword>
<keyword evidence="2" id="KW-0813">Transport</keyword>
<name>A0AAV3QW63_LITER</name>
<dbReference type="GO" id="GO:0016020">
    <property type="term" value="C:membrane"/>
    <property type="evidence" value="ECO:0007669"/>
    <property type="project" value="UniProtKB-SubCell"/>
</dbReference>
<feature type="transmembrane region" description="Helical" evidence="7">
    <location>
        <begin position="92"/>
        <end position="114"/>
    </location>
</feature>
<dbReference type="Gene3D" id="1.20.1250.20">
    <property type="entry name" value="MFS general substrate transporter like domains"/>
    <property type="match status" value="1"/>
</dbReference>
<feature type="transmembrane region" description="Helical" evidence="7">
    <location>
        <begin position="54"/>
        <end position="80"/>
    </location>
</feature>
<feature type="transmembrane region" description="Helical" evidence="7">
    <location>
        <begin position="255"/>
        <end position="274"/>
    </location>
</feature>
<comment type="subcellular location">
    <subcellularLocation>
        <location evidence="1">Membrane</location>
        <topology evidence="1">Multi-pass membrane protein</topology>
    </subcellularLocation>
</comment>
<dbReference type="PRINTS" id="PR01035">
    <property type="entry name" value="TCRTETA"/>
</dbReference>
<dbReference type="CDD" id="cd17330">
    <property type="entry name" value="MFS_SLC46_TetA_like"/>
    <property type="match status" value="1"/>
</dbReference>
<dbReference type="GO" id="GO:0022857">
    <property type="term" value="F:transmembrane transporter activity"/>
    <property type="evidence" value="ECO:0007669"/>
    <property type="project" value="InterPro"/>
</dbReference>
<dbReference type="InterPro" id="IPR011701">
    <property type="entry name" value="MFS"/>
</dbReference>
<reference evidence="9 10" key="1">
    <citation type="submission" date="2024-01" db="EMBL/GenBank/DDBJ databases">
        <title>The complete chloroplast genome sequence of Lithospermum erythrorhizon: insights into the phylogenetic relationship among Boraginaceae species and the maternal lineages of purple gromwells.</title>
        <authorList>
            <person name="Okada T."/>
            <person name="Watanabe K."/>
        </authorList>
    </citation>
    <scope>NUCLEOTIDE SEQUENCE [LARGE SCALE GENOMIC DNA]</scope>
</reference>
<keyword evidence="10" id="KW-1185">Reference proteome</keyword>
<dbReference type="InterPro" id="IPR001958">
    <property type="entry name" value="Tet-R_TetA/multi-R_MdtG-like"/>
</dbReference>
<feature type="transmembrane region" description="Helical" evidence="7">
    <location>
        <begin position="6"/>
        <end position="22"/>
    </location>
</feature>
<dbReference type="InterPro" id="IPR036259">
    <property type="entry name" value="MFS_trans_sf"/>
</dbReference>
<feature type="transmembrane region" description="Helical" evidence="7">
    <location>
        <begin position="224"/>
        <end position="243"/>
    </location>
</feature>
<evidence type="ECO:0000256" key="3">
    <source>
        <dbReference type="ARBA" id="ARBA00022692"/>
    </source>
</evidence>
<sequence length="388" mass="41664">MDRNVVIGLGSVVAMPLLGNLSDHYGRKVLLTFPMTLSIFPLAILAYSRTKYYFYAYYILRTLISVICDGSIPCLALAYVADNVPEGKRAAVFGILSGVTSSAFVCGNLSARFLSTSATFQVAAGGSVVALVYMRAFLPESIRNRGVPAEATETDCLLEKAPSKKLQIFKKLPSFDDTICLLRTSPTFSQAAIATFFCDVSEIGLHASLLYYLKAQFQFNKDQFADLMIIGGAASSISLLVLMPLLAPLLGEQKLLSIGLFFGCAHMFLHSIAWASWVPYAAAMMSVVATFTMPCLKSIASKQISPCEQGKAQGCLTGISSLASIVSPLIFSPLTAMFLSDNPPFYFPGFSIMCAGFAGLIAFIQSIKLKDAESVADSMSSSSDNLDP</sequence>
<dbReference type="EMBL" id="BAABME010006262">
    <property type="protein sequence ID" value="GAA0167888.1"/>
    <property type="molecule type" value="Genomic_DNA"/>
</dbReference>
<dbReference type="Pfam" id="PF07690">
    <property type="entry name" value="MFS_1"/>
    <property type="match status" value="1"/>
</dbReference>
<comment type="similarity">
    <text evidence="6">Belongs to the major facilitator superfamily. Phosphate:H(+) symporter (TC 2.A.1.9) family.</text>
</comment>
<dbReference type="AlphaFoldDB" id="A0AAV3QW63"/>
<comment type="caution">
    <text evidence="9">The sequence shown here is derived from an EMBL/GenBank/DDBJ whole genome shotgun (WGS) entry which is preliminary data.</text>
</comment>
<gene>
    <name evidence="9" type="ORF">LIER_22727</name>
</gene>
<evidence type="ECO:0000256" key="2">
    <source>
        <dbReference type="ARBA" id="ARBA00022448"/>
    </source>
</evidence>
<feature type="transmembrane region" description="Helical" evidence="7">
    <location>
        <begin position="312"/>
        <end position="339"/>
    </location>
</feature>
<protein>
    <submittedName>
        <fullName evidence="9">Secondary carrier transporter</fullName>
    </submittedName>
</protein>
<evidence type="ECO:0000313" key="9">
    <source>
        <dbReference type="EMBL" id="GAA0167888.1"/>
    </source>
</evidence>
<dbReference type="PROSITE" id="PS50850">
    <property type="entry name" value="MFS"/>
    <property type="match status" value="1"/>
</dbReference>
<dbReference type="InterPro" id="IPR020846">
    <property type="entry name" value="MFS_dom"/>
</dbReference>
<evidence type="ECO:0000259" key="8">
    <source>
        <dbReference type="PROSITE" id="PS50850"/>
    </source>
</evidence>
<dbReference type="PANTHER" id="PTHR23504:SF1">
    <property type="entry name" value="GH21943P-RELATED"/>
    <property type="match status" value="1"/>
</dbReference>
<dbReference type="Proteomes" id="UP001454036">
    <property type="component" value="Unassembled WGS sequence"/>
</dbReference>
<feature type="transmembrane region" description="Helical" evidence="7">
    <location>
        <begin position="29"/>
        <end position="48"/>
    </location>
</feature>
<evidence type="ECO:0000256" key="7">
    <source>
        <dbReference type="SAM" id="Phobius"/>
    </source>
</evidence>
<evidence type="ECO:0000256" key="5">
    <source>
        <dbReference type="ARBA" id="ARBA00023136"/>
    </source>
</evidence>
<keyword evidence="3 7" id="KW-0812">Transmembrane</keyword>
<feature type="domain" description="Major facilitator superfamily (MFS) profile" evidence="8">
    <location>
        <begin position="1"/>
        <end position="142"/>
    </location>
</feature>
<evidence type="ECO:0000256" key="1">
    <source>
        <dbReference type="ARBA" id="ARBA00004141"/>
    </source>
</evidence>
<keyword evidence="5 7" id="KW-0472">Membrane</keyword>
<dbReference type="SUPFAM" id="SSF103473">
    <property type="entry name" value="MFS general substrate transporter"/>
    <property type="match status" value="1"/>
</dbReference>
<evidence type="ECO:0000256" key="4">
    <source>
        <dbReference type="ARBA" id="ARBA00022989"/>
    </source>
</evidence>
<evidence type="ECO:0000313" key="10">
    <source>
        <dbReference type="Proteomes" id="UP001454036"/>
    </source>
</evidence>